<dbReference type="OrthoDB" id="3063476at2759"/>
<dbReference type="InParanoid" id="A0A1D2VPY6"/>
<dbReference type="EMBL" id="KV454475">
    <property type="protein sequence ID" value="ODV63671.1"/>
    <property type="molecule type" value="Genomic_DNA"/>
</dbReference>
<reference evidence="3" key="1">
    <citation type="submission" date="2016-05" db="EMBL/GenBank/DDBJ databases">
        <title>Comparative genomics of biotechnologically important yeasts.</title>
        <authorList>
            <consortium name="DOE Joint Genome Institute"/>
            <person name="Riley R."/>
            <person name="Haridas S."/>
            <person name="Wolfe K.H."/>
            <person name="Lopes M.R."/>
            <person name="Hittinger C.T."/>
            <person name="Goker M."/>
            <person name="Salamov A."/>
            <person name="Wisecaver J."/>
            <person name="Long T.M."/>
            <person name="Aerts A.L."/>
            <person name="Barry K."/>
            <person name="Choi C."/>
            <person name="Clum A."/>
            <person name="Coughlan A.Y."/>
            <person name="Deshpande S."/>
            <person name="Douglass A.P."/>
            <person name="Hanson S.J."/>
            <person name="Klenk H.-P."/>
            <person name="Labutti K."/>
            <person name="Lapidus A."/>
            <person name="Lindquist E."/>
            <person name="Lipzen A."/>
            <person name="Meier-Kolthoff J.P."/>
            <person name="Ohm R.A."/>
            <person name="Otillar R.P."/>
            <person name="Pangilinan J."/>
            <person name="Peng Y."/>
            <person name="Rokas A."/>
            <person name="Rosa C.A."/>
            <person name="Scheuner C."/>
            <person name="Sibirny A.A."/>
            <person name="Slot J.C."/>
            <person name="Stielow J.B."/>
            <person name="Sun H."/>
            <person name="Kurtzman C.P."/>
            <person name="Blackwell M."/>
            <person name="Grigoriev I.V."/>
            <person name="Jeffries T.W."/>
        </authorList>
    </citation>
    <scope>NUCLEOTIDE SEQUENCE [LARGE SCALE GENOMIC DNA]</scope>
    <source>
        <strain evidence="3">DSM 1968</strain>
    </source>
</reference>
<dbReference type="InterPro" id="IPR053203">
    <property type="entry name" value="Cisplatin_resist-associated"/>
</dbReference>
<gene>
    <name evidence="2" type="ORF">ASCRUDRAFT_78724</name>
</gene>
<dbReference type="AlphaFoldDB" id="A0A1D2VPY6"/>
<organism evidence="2 3">
    <name type="scientific">Ascoidea rubescens DSM 1968</name>
    <dbReference type="NCBI Taxonomy" id="1344418"/>
    <lineage>
        <taxon>Eukaryota</taxon>
        <taxon>Fungi</taxon>
        <taxon>Dikarya</taxon>
        <taxon>Ascomycota</taxon>
        <taxon>Saccharomycotina</taxon>
        <taxon>Saccharomycetes</taxon>
        <taxon>Ascoideaceae</taxon>
        <taxon>Ascoidea</taxon>
    </lineage>
</organism>
<dbReference type="RefSeq" id="XP_020049978.1">
    <property type="nucleotide sequence ID" value="XM_020194279.1"/>
</dbReference>
<dbReference type="PANTHER" id="PTHR34693">
    <property type="entry name" value="PROTEIN PAR32"/>
    <property type="match status" value="1"/>
</dbReference>
<dbReference type="InterPro" id="IPR022024">
    <property type="entry name" value="DUF3602"/>
</dbReference>
<accession>A0A1D2VPY6</accession>
<keyword evidence="3" id="KW-1185">Reference proteome</keyword>
<dbReference type="Proteomes" id="UP000095038">
    <property type="component" value="Unassembled WGS sequence"/>
</dbReference>
<feature type="region of interest" description="Disordered" evidence="1">
    <location>
        <begin position="78"/>
        <end position="125"/>
    </location>
</feature>
<proteinExistence type="predicted"/>
<evidence type="ECO:0000256" key="1">
    <source>
        <dbReference type="SAM" id="MobiDB-lite"/>
    </source>
</evidence>
<dbReference type="GeneID" id="30967915"/>
<evidence type="ECO:0000313" key="3">
    <source>
        <dbReference type="Proteomes" id="UP000095038"/>
    </source>
</evidence>
<dbReference type="Pfam" id="PF12223">
    <property type="entry name" value="DUF3602"/>
    <property type="match status" value="1"/>
</dbReference>
<sequence length="125" mass="13920">MTEEEVTYASFGRGGYSNFYKTVKSPTLENPKTIEKKDKVISPLESQPFFSSGRGGYGNMIANDDHEKLKIASDYKEDPNAAAVPPPKEEEPAFWKSTGRGGWGNMIEKKTPLSKVRSNISEKIE</sequence>
<protein>
    <submittedName>
        <fullName evidence="2">Uncharacterized protein</fullName>
    </submittedName>
</protein>
<name>A0A1D2VPY6_9ASCO</name>
<dbReference type="PANTHER" id="PTHR34693:SF1">
    <property type="entry name" value="PROTEIN PAR32"/>
    <property type="match status" value="1"/>
</dbReference>
<evidence type="ECO:0000313" key="2">
    <source>
        <dbReference type="EMBL" id="ODV63671.1"/>
    </source>
</evidence>